<reference evidence="2 3" key="1">
    <citation type="submission" date="2015-09" db="EMBL/GenBank/DDBJ databases">
        <title>Complete genome of Psychrobacter urativorans R10.10B.</title>
        <authorList>
            <person name="See-Too W.S."/>
            <person name="Chan K.G."/>
        </authorList>
    </citation>
    <scope>NUCLEOTIDE SEQUENCE [LARGE SCALE GENOMIC DNA]</scope>
    <source>
        <strain evidence="2 3">R10.10B</strain>
    </source>
</reference>
<dbReference type="EMBL" id="CP012678">
    <property type="protein sequence ID" value="ALF59950.1"/>
    <property type="molecule type" value="Genomic_DNA"/>
</dbReference>
<dbReference type="RefSeq" id="WP_062534821.1">
    <property type="nucleotide sequence ID" value="NZ_CP012678.1"/>
</dbReference>
<organism evidence="2 3">
    <name type="scientific">Psychrobacter urativorans</name>
    <dbReference type="NCBI Taxonomy" id="45610"/>
    <lineage>
        <taxon>Bacteria</taxon>
        <taxon>Pseudomonadati</taxon>
        <taxon>Pseudomonadota</taxon>
        <taxon>Gammaproteobacteria</taxon>
        <taxon>Moraxellales</taxon>
        <taxon>Moraxellaceae</taxon>
        <taxon>Psychrobacter</taxon>
    </lineage>
</organism>
<dbReference type="InterPro" id="IPR051910">
    <property type="entry name" value="ComF/GntX_DNA_util-trans"/>
</dbReference>
<dbReference type="STRING" id="45610.AOC03_07770"/>
<proteinExistence type="inferred from homology"/>
<keyword evidence="3" id="KW-1185">Reference proteome</keyword>
<dbReference type="InterPro" id="IPR029057">
    <property type="entry name" value="PRTase-like"/>
</dbReference>
<protein>
    <recommendedName>
        <fullName evidence="4">Competence protein F</fullName>
    </recommendedName>
</protein>
<accession>A0A0M5TIU9</accession>
<dbReference type="PANTHER" id="PTHR47505">
    <property type="entry name" value="DNA UTILIZATION PROTEIN YHGH"/>
    <property type="match status" value="1"/>
</dbReference>
<name>A0A0M5TIU9_9GAMM</name>
<dbReference type="SUPFAM" id="SSF53271">
    <property type="entry name" value="PRTase-like"/>
    <property type="match status" value="1"/>
</dbReference>
<sequence length="263" mass="29642">MRRLAPYQSGLWLAEYLNSRCQLCRVTRSDPPLPRSFNNDASGSVSRLRSLSSRYFNKGLLCQRCHEHIMWLPAPFNIDVVAGTSLAIQAASYYEYPIRQAIRAFKHHEDMTKLPLLVHTLRQLPRPHGCHAANSVIIPMPTTNSRLMKRGFDPVTVLCAYLSKHWQIPLWHGVQRIDSTVRQQGLSRAERLTNLNNAFVLTAKPPVKRLLLFDDVATTGASLQALAGTLLAQSITPLNAYIPITHPYHISAYALAHGSHRHQ</sequence>
<gene>
    <name evidence="2" type="ORF">AOC03_07770</name>
</gene>
<dbReference type="AlphaFoldDB" id="A0A0M5TIU9"/>
<evidence type="ECO:0000313" key="2">
    <source>
        <dbReference type="EMBL" id="ALF59950.1"/>
    </source>
</evidence>
<evidence type="ECO:0000256" key="1">
    <source>
        <dbReference type="ARBA" id="ARBA00008007"/>
    </source>
</evidence>
<dbReference type="Gene3D" id="3.40.50.2020">
    <property type="match status" value="1"/>
</dbReference>
<dbReference type="InterPro" id="IPR000836">
    <property type="entry name" value="PRTase_dom"/>
</dbReference>
<evidence type="ECO:0000313" key="3">
    <source>
        <dbReference type="Proteomes" id="UP000059847"/>
    </source>
</evidence>
<dbReference type="KEGG" id="pur:AOC03_07770"/>
<dbReference type="Proteomes" id="UP000059847">
    <property type="component" value="Chromosome"/>
</dbReference>
<evidence type="ECO:0008006" key="4">
    <source>
        <dbReference type="Google" id="ProtNLM"/>
    </source>
</evidence>
<comment type="similarity">
    <text evidence="1">Belongs to the ComF/GntX family.</text>
</comment>
<dbReference type="CDD" id="cd06223">
    <property type="entry name" value="PRTases_typeI"/>
    <property type="match status" value="1"/>
</dbReference>
<dbReference type="PANTHER" id="PTHR47505:SF1">
    <property type="entry name" value="DNA UTILIZATION PROTEIN YHGH"/>
    <property type="match status" value="1"/>
</dbReference>